<sequence length="666" mass="73158">MQSKTPKTPSRQRARSDVKTPLTSSGLNGVSLAPSPSKRRTKSRSATGPFDVSNPFIVPPTSSSSRSRASSPVKSFASSGAYPINAELQRQANSGIIRKGGIESKLDVVKIDYIPPSSSKSELKRSRSTPNRIGEQQDRFITTTRENAGFDIAASMEKMNLNSHNSSPGHTARLAEATGVPLNRRILGYREPPPPASSDNTLALQREYAKPLYASARPGTLASSTGAVKSKSRKLPTQPERVLDAVNLLDDFYLNLISWSCQNTVAVALGPATYIWNGDTGSVILISEAADGLYPSSVEMSNDGAFLGIGLCNGDVELFDAETAQKLRTMSGHQGQVATLSWNEHILTSGCADGSIWHHDVRVPRHKVMELLGHTGEVCGLTWRSDGELLASGGNDNVVNIWDGRLGDVGENAQGKAKWVKRNHTAAVKALAWCPWQPSLLASGGGTNDASINVWNVNTGARVHTTKTPAQISTIQWAPHKKEILTTHGYPTNAIMLHAYPSMERVAEIRDSHESRVLFSCVSPAGDLVLTGGGDESLKFWRIWEVPIPSKESLFIWDAIFFVHQGYYADGIFKFRLLFPPNYPERPPTVQFITEMFHPLISSNGIFNLAPRFHPWRPKEHFVFHVLHYIKASFKKPVLDKITEVDCLNKEAYRFVLSKPVDIIPY</sequence>
<keyword evidence="3" id="KW-0132">Cell division</keyword>
<evidence type="ECO:0000259" key="9">
    <source>
        <dbReference type="PROSITE" id="PS50127"/>
    </source>
</evidence>
<dbReference type="OrthoDB" id="10263272at2759"/>
<dbReference type="PANTHER" id="PTHR19918:SF8">
    <property type="entry name" value="FI02843P"/>
    <property type="match status" value="1"/>
</dbReference>
<dbReference type="PROSITE" id="PS50294">
    <property type="entry name" value="WD_REPEATS_REGION"/>
    <property type="match status" value="2"/>
</dbReference>
<evidence type="ECO:0000256" key="7">
    <source>
        <dbReference type="PROSITE-ProRule" id="PRU00221"/>
    </source>
</evidence>
<dbReference type="InterPro" id="IPR056150">
    <property type="entry name" value="WD40_CDC20-Fz"/>
</dbReference>
<gene>
    <name evidence="10" type="ORF">ARMOST_05308</name>
</gene>
<keyword evidence="5" id="KW-0498">Mitosis</keyword>
<reference evidence="11" key="1">
    <citation type="journal article" date="2017" name="Nat. Ecol. Evol.">
        <title>Genome expansion and lineage-specific genetic innovations in the forest pathogenic fungi Armillaria.</title>
        <authorList>
            <person name="Sipos G."/>
            <person name="Prasanna A.N."/>
            <person name="Walter M.C."/>
            <person name="O'Connor E."/>
            <person name="Balint B."/>
            <person name="Krizsan K."/>
            <person name="Kiss B."/>
            <person name="Hess J."/>
            <person name="Varga T."/>
            <person name="Slot J."/>
            <person name="Riley R."/>
            <person name="Boka B."/>
            <person name="Rigling D."/>
            <person name="Barry K."/>
            <person name="Lee J."/>
            <person name="Mihaltcheva S."/>
            <person name="LaButti K."/>
            <person name="Lipzen A."/>
            <person name="Waldron R."/>
            <person name="Moloney N.M."/>
            <person name="Sperisen C."/>
            <person name="Kredics L."/>
            <person name="Vagvoelgyi C."/>
            <person name="Patrignani A."/>
            <person name="Fitzpatrick D."/>
            <person name="Nagy I."/>
            <person name="Doyle S."/>
            <person name="Anderson J.B."/>
            <person name="Grigoriev I.V."/>
            <person name="Gueldener U."/>
            <person name="Muensterkoetter M."/>
            <person name="Nagy L.G."/>
        </authorList>
    </citation>
    <scope>NUCLEOTIDE SEQUENCE [LARGE SCALE GENOMIC DNA]</scope>
    <source>
        <strain evidence="11">C18/9</strain>
    </source>
</reference>
<dbReference type="InterPro" id="IPR015943">
    <property type="entry name" value="WD40/YVTN_repeat-like_dom_sf"/>
</dbReference>
<dbReference type="GO" id="GO:0010997">
    <property type="term" value="F:anaphase-promoting complex binding"/>
    <property type="evidence" value="ECO:0007669"/>
    <property type="project" value="InterPro"/>
</dbReference>
<feature type="domain" description="UBC core" evidence="9">
    <location>
        <begin position="520"/>
        <end position="666"/>
    </location>
</feature>
<evidence type="ECO:0000256" key="2">
    <source>
        <dbReference type="ARBA" id="ARBA00022574"/>
    </source>
</evidence>
<dbReference type="SUPFAM" id="SSF54495">
    <property type="entry name" value="UBC-like"/>
    <property type="match status" value="1"/>
</dbReference>
<dbReference type="Proteomes" id="UP000219338">
    <property type="component" value="Unassembled WGS sequence"/>
</dbReference>
<dbReference type="GO" id="GO:0005680">
    <property type="term" value="C:anaphase-promoting complex"/>
    <property type="evidence" value="ECO:0007669"/>
    <property type="project" value="TreeGrafter"/>
</dbReference>
<evidence type="ECO:0000256" key="1">
    <source>
        <dbReference type="ARBA" id="ARBA00006445"/>
    </source>
</evidence>
<dbReference type="GO" id="GO:1990757">
    <property type="term" value="F:ubiquitin ligase activator activity"/>
    <property type="evidence" value="ECO:0007669"/>
    <property type="project" value="TreeGrafter"/>
</dbReference>
<dbReference type="InterPro" id="IPR033010">
    <property type="entry name" value="Cdc20/Fizzy"/>
</dbReference>
<dbReference type="InterPro" id="IPR036322">
    <property type="entry name" value="WD40_repeat_dom_sf"/>
</dbReference>
<evidence type="ECO:0000256" key="4">
    <source>
        <dbReference type="ARBA" id="ARBA00022737"/>
    </source>
</evidence>
<dbReference type="STRING" id="47428.A0A284QZT6"/>
<dbReference type="Gene3D" id="2.130.10.10">
    <property type="entry name" value="YVTN repeat-like/Quinoprotein amine dehydrogenase"/>
    <property type="match status" value="1"/>
</dbReference>
<dbReference type="InterPro" id="IPR001680">
    <property type="entry name" value="WD40_rpt"/>
</dbReference>
<dbReference type="SMART" id="SM00212">
    <property type="entry name" value="UBCc"/>
    <property type="match status" value="1"/>
</dbReference>
<evidence type="ECO:0000256" key="6">
    <source>
        <dbReference type="ARBA" id="ARBA00023306"/>
    </source>
</evidence>
<keyword evidence="2 7" id="KW-0853">WD repeat</keyword>
<feature type="region of interest" description="Disordered" evidence="8">
    <location>
        <begin position="116"/>
        <end position="137"/>
    </location>
</feature>
<dbReference type="Gene3D" id="3.10.110.10">
    <property type="entry name" value="Ubiquitin Conjugating Enzyme"/>
    <property type="match status" value="1"/>
</dbReference>
<protein>
    <recommendedName>
        <fullName evidence="9">UBC core domain-containing protein</fullName>
    </recommendedName>
</protein>
<dbReference type="CDD" id="cd23814">
    <property type="entry name" value="UEV_AKTIP"/>
    <property type="match status" value="1"/>
</dbReference>
<feature type="repeat" description="WD" evidence="7">
    <location>
        <begin position="371"/>
        <end position="403"/>
    </location>
</feature>
<dbReference type="AlphaFoldDB" id="A0A284QZT6"/>
<evidence type="ECO:0000313" key="11">
    <source>
        <dbReference type="Proteomes" id="UP000219338"/>
    </source>
</evidence>
<evidence type="ECO:0000256" key="8">
    <source>
        <dbReference type="SAM" id="MobiDB-lite"/>
    </source>
</evidence>
<dbReference type="InterPro" id="IPR016135">
    <property type="entry name" value="UBQ-conjugating_enzyme/RWD"/>
</dbReference>
<feature type="compositionally biased region" description="Low complexity" evidence="8">
    <location>
        <begin position="62"/>
        <end position="71"/>
    </location>
</feature>
<proteinExistence type="inferred from homology"/>
<dbReference type="GO" id="GO:0031145">
    <property type="term" value="P:anaphase-promoting complex-dependent catabolic process"/>
    <property type="evidence" value="ECO:0007669"/>
    <property type="project" value="TreeGrafter"/>
</dbReference>
<comment type="similarity">
    <text evidence="1">Belongs to the WD repeat CDC20/Fizzy family.</text>
</comment>
<dbReference type="InterPro" id="IPR000608">
    <property type="entry name" value="UBC"/>
</dbReference>
<organism evidence="10 11">
    <name type="scientific">Armillaria ostoyae</name>
    <name type="common">Armillaria root rot fungus</name>
    <dbReference type="NCBI Taxonomy" id="47428"/>
    <lineage>
        <taxon>Eukaryota</taxon>
        <taxon>Fungi</taxon>
        <taxon>Dikarya</taxon>
        <taxon>Basidiomycota</taxon>
        <taxon>Agaricomycotina</taxon>
        <taxon>Agaricomycetes</taxon>
        <taxon>Agaricomycetidae</taxon>
        <taxon>Agaricales</taxon>
        <taxon>Marasmiineae</taxon>
        <taxon>Physalacriaceae</taxon>
        <taxon>Armillaria</taxon>
    </lineage>
</organism>
<dbReference type="SUPFAM" id="SSF50978">
    <property type="entry name" value="WD40 repeat-like"/>
    <property type="match status" value="1"/>
</dbReference>
<dbReference type="EMBL" id="FUEG01000003">
    <property type="protein sequence ID" value="SJL01984.1"/>
    <property type="molecule type" value="Genomic_DNA"/>
</dbReference>
<feature type="compositionally biased region" description="Polar residues" evidence="8">
    <location>
        <begin position="1"/>
        <end position="11"/>
    </location>
</feature>
<keyword evidence="4" id="KW-0677">Repeat</keyword>
<dbReference type="Pfam" id="PF00179">
    <property type="entry name" value="UQ_con"/>
    <property type="match status" value="1"/>
</dbReference>
<name>A0A284QZT6_ARMOS</name>
<feature type="repeat" description="WD" evidence="7">
    <location>
        <begin position="510"/>
        <end position="543"/>
    </location>
</feature>
<dbReference type="SMART" id="SM00320">
    <property type="entry name" value="WD40"/>
    <property type="match status" value="4"/>
</dbReference>
<dbReference type="GO" id="GO:0051301">
    <property type="term" value="P:cell division"/>
    <property type="evidence" value="ECO:0007669"/>
    <property type="project" value="UniProtKB-KW"/>
</dbReference>
<dbReference type="PANTHER" id="PTHR19918">
    <property type="entry name" value="CELL DIVISION CYCLE 20 CDC20 FIZZY -RELATED"/>
    <property type="match status" value="1"/>
</dbReference>
<keyword evidence="11" id="KW-1185">Reference proteome</keyword>
<dbReference type="Pfam" id="PF24807">
    <property type="entry name" value="WD40_CDC20-Fz"/>
    <property type="match status" value="1"/>
</dbReference>
<accession>A0A284QZT6</accession>
<dbReference type="GO" id="GO:1905786">
    <property type="term" value="P:positive regulation of anaphase-promoting complex-dependent catabolic process"/>
    <property type="evidence" value="ECO:0007669"/>
    <property type="project" value="TreeGrafter"/>
</dbReference>
<evidence type="ECO:0000256" key="3">
    <source>
        <dbReference type="ARBA" id="ARBA00022618"/>
    </source>
</evidence>
<evidence type="ECO:0000313" key="10">
    <source>
        <dbReference type="EMBL" id="SJL01984.1"/>
    </source>
</evidence>
<dbReference type="OMA" id="GMDGRIF"/>
<keyword evidence="6" id="KW-0131">Cell cycle</keyword>
<feature type="region of interest" description="Disordered" evidence="8">
    <location>
        <begin position="1"/>
        <end position="78"/>
    </location>
</feature>
<evidence type="ECO:0000256" key="5">
    <source>
        <dbReference type="ARBA" id="ARBA00022776"/>
    </source>
</evidence>
<dbReference type="PROSITE" id="PS50082">
    <property type="entry name" value="WD_REPEATS_2"/>
    <property type="match status" value="2"/>
</dbReference>
<dbReference type="PROSITE" id="PS50127">
    <property type="entry name" value="UBC_2"/>
    <property type="match status" value="1"/>
</dbReference>